<keyword evidence="3" id="KW-1185">Reference proteome</keyword>
<feature type="transmembrane region" description="Helical" evidence="1">
    <location>
        <begin position="31"/>
        <end position="51"/>
    </location>
</feature>
<reference evidence="2 3" key="1">
    <citation type="submission" date="2019-07" db="EMBL/GenBank/DDBJ databases">
        <title>WGS assembly of Gossypium mustelinum.</title>
        <authorList>
            <person name="Chen Z.J."/>
            <person name="Sreedasyam A."/>
            <person name="Ando A."/>
            <person name="Song Q."/>
            <person name="De L."/>
            <person name="Hulse-Kemp A."/>
            <person name="Ding M."/>
            <person name="Ye W."/>
            <person name="Kirkbride R."/>
            <person name="Jenkins J."/>
            <person name="Plott C."/>
            <person name="Lovell J."/>
            <person name="Lin Y.-M."/>
            <person name="Vaughn R."/>
            <person name="Liu B."/>
            <person name="Li W."/>
            <person name="Simpson S."/>
            <person name="Scheffler B."/>
            <person name="Saski C."/>
            <person name="Grover C."/>
            <person name="Hu G."/>
            <person name="Conover J."/>
            <person name="Carlson J."/>
            <person name="Shu S."/>
            <person name="Boston L."/>
            <person name="Williams M."/>
            <person name="Peterson D."/>
            <person name="Mcgee K."/>
            <person name="Jones D."/>
            <person name="Wendel J."/>
            <person name="Stelly D."/>
            <person name="Grimwood J."/>
            <person name="Schmutz J."/>
        </authorList>
    </citation>
    <scope>NUCLEOTIDE SEQUENCE [LARGE SCALE GENOMIC DNA]</scope>
    <source>
        <strain evidence="2">1408120.09</strain>
    </source>
</reference>
<name>A0A5D2VH46_GOSMU</name>
<dbReference type="EMBL" id="CM017651">
    <property type="protein sequence ID" value="TYI88687.1"/>
    <property type="molecule type" value="Genomic_DNA"/>
</dbReference>
<evidence type="ECO:0000313" key="3">
    <source>
        <dbReference type="Proteomes" id="UP000323597"/>
    </source>
</evidence>
<keyword evidence="1" id="KW-0472">Membrane</keyword>
<proteinExistence type="predicted"/>
<protein>
    <submittedName>
        <fullName evidence="2">Uncharacterized protein</fullName>
    </submittedName>
</protein>
<accession>A0A5D2VH46</accession>
<dbReference type="Proteomes" id="UP000323597">
    <property type="component" value="Chromosome D03"/>
</dbReference>
<keyword evidence="1" id="KW-0812">Transmembrane</keyword>
<sequence>MFGPASSEIDFSLLGFSVFRFKESLFCSVEIMYLCGFFVFFFILYYMFIVFELSVSLCSRCIYLALLLLFFASQITFGVSICFSFTFVR</sequence>
<gene>
    <name evidence="2" type="ORF">E1A91_D03G000100v1</name>
</gene>
<evidence type="ECO:0000313" key="2">
    <source>
        <dbReference type="EMBL" id="TYI88687.1"/>
    </source>
</evidence>
<evidence type="ECO:0000256" key="1">
    <source>
        <dbReference type="SAM" id="Phobius"/>
    </source>
</evidence>
<feature type="transmembrane region" description="Helical" evidence="1">
    <location>
        <begin position="63"/>
        <end position="88"/>
    </location>
</feature>
<keyword evidence="1" id="KW-1133">Transmembrane helix</keyword>
<organism evidence="2 3">
    <name type="scientific">Gossypium mustelinum</name>
    <name type="common">Cotton</name>
    <name type="synonym">Gossypium caicoense</name>
    <dbReference type="NCBI Taxonomy" id="34275"/>
    <lineage>
        <taxon>Eukaryota</taxon>
        <taxon>Viridiplantae</taxon>
        <taxon>Streptophyta</taxon>
        <taxon>Embryophyta</taxon>
        <taxon>Tracheophyta</taxon>
        <taxon>Spermatophyta</taxon>
        <taxon>Magnoliopsida</taxon>
        <taxon>eudicotyledons</taxon>
        <taxon>Gunneridae</taxon>
        <taxon>Pentapetalae</taxon>
        <taxon>rosids</taxon>
        <taxon>malvids</taxon>
        <taxon>Malvales</taxon>
        <taxon>Malvaceae</taxon>
        <taxon>Malvoideae</taxon>
        <taxon>Gossypium</taxon>
    </lineage>
</organism>
<dbReference type="AlphaFoldDB" id="A0A5D2VH46"/>